<sequence length="606" mass="68842">MEASLFPQPCRLLSLPAEVKLHIVEFLDSRRDLYNLSQTCRILEDMVMARLYHTVDFELSQTRKPTFREPVTQSVRELTIRNGRTQRRDSMDRRRRISDAGSISAGVNGLLEKIPRNRLTRFELFHQTPMTLQVLDVLARRHGSTLQHLSFYDLEAGQEGLVPKTLSSLDARTVNDGEGVEKIISANKKTLQSLCLGQEKQLIERYQQSRLSLYNRIPQPSETFFASAYALDSFPQLRELSLSGLDVSLLQPASIPQALFFCRLERLALESCPGSIELLESIASAFHWATTAPEAPHTPQATPSLKHFLFRHENPTTALKDATVRFLTSFTGLRTLSLLFENAAVLERPSTFIAEHGPTLETLVFESRIQPREHLSLDTSRPFGVGGYSHELWEESINDIARLCPNLVELGMGFPWTDEMVRLRKTALPTLQHLKTIHIRNFPENEAFSQLGDYSIKEYATKFIEWVFPARVGGARPALTHLAIGPTIYESRWKITPPLEPQSQTPATTSTNTSSTHPTTTTTTTTAAMRAFNMSTYRPTPPRPQARAAMRSQPPEFLRTHHFCLDWATTRFNRWSALITPVSEKFMEEITGQKPLRGVFEQVWLR</sequence>
<feature type="domain" description="F-box" evidence="2">
    <location>
        <begin position="9"/>
        <end position="55"/>
    </location>
</feature>
<dbReference type="EMBL" id="LGRB01000010">
    <property type="protein sequence ID" value="OCT49828.1"/>
    <property type="molecule type" value="Genomic_DNA"/>
</dbReference>
<proteinExistence type="predicted"/>
<gene>
    <name evidence="3" type="ORF">CLCR_06845</name>
</gene>
<comment type="caution">
    <text evidence="3">The sequence shown here is derived from an EMBL/GenBank/DDBJ whole genome shotgun (WGS) entry which is preliminary data.</text>
</comment>
<dbReference type="Proteomes" id="UP000094526">
    <property type="component" value="Unassembled WGS sequence"/>
</dbReference>
<dbReference type="InterPro" id="IPR001810">
    <property type="entry name" value="F-box_dom"/>
</dbReference>
<protein>
    <recommendedName>
        <fullName evidence="2">F-box domain-containing protein</fullName>
    </recommendedName>
</protein>
<dbReference type="SUPFAM" id="SSF52047">
    <property type="entry name" value="RNI-like"/>
    <property type="match status" value="1"/>
</dbReference>
<feature type="compositionally biased region" description="Low complexity" evidence="1">
    <location>
        <begin position="505"/>
        <end position="522"/>
    </location>
</feature>
<dbReference type="SUPFAM" id="SSF81383">
    <property type="entry name" value="F-box domain"/>
    <property type="match status" value="1"/>
</dbReference>
<dbReference type="VEuPathDB" id="FungiDB:CLCR_06845"/>
<organism evidence="3 4">
    <name type="scientific">Cladophialophora carrionii</name>
    <dbReference type="NCBI Taxonomy" id="86049"/>
    <lineage>
        <taxon>Eukaryota</taxon>
        <taxon>Fungi</taxon>
        <taxon>Dikarya</taxon>
        <taxon>Ascomycota</taxon>
        <taxon>Pezizomycotina</taxon>
        <taxon>Eurotiomycetes</taxon>
        <taxon>Chaetothyriomycetidae</taxon>
        <taxon>Chaetothyriales</taxon>
        <taxon>Herpotrichiellaceae</taxon>
        <taxon>Cladophialophora</taxon>
    </lineage>
</organism>
<dbReference type="PROSITE" id="PS50181">
    <property type="entry name" value="FBOX"/>
    <property type="match status" value="1"/>
</dbReference>
<evidence type="ECO:0000313" key="4">
    <source>
        <dbReference type="Proteomes" id="UP000094526"/>
    </source>
</evidence>
<evidence type="ECO:0000256" key="1">
    <source>
        <dbReference type="SAM" id="MobiDB-lite"/>
    </source>
</evidence>
<dbReference type="InterPro" id="IPR032675">
    <property type="entry name" value="LRR_dom_sf"/>
</dbReference>
<dbReference type="OrthoDB" id="5384871at2759"/>
<dbReference type="Gene3D" id="3.80.10.10">
    <property type="entry name" value="Ribonuclease Inhibitor"/>
    <property type="match status" value="1"/>
</dbReference>
<keyword evidence="4" id="KW-1185">Reference proteome</keyword>
<accession>A0A1C1CMT0</accession>
<dbReference type="VEuPathDB" id="FungiDB:G647_08751"/>
<dbReference type="AlphaFoldDB" id="A0A1C1CMT0"/>
<dbReference type="InterPro" id="IPR036047">
    <property type="entry name" value="F-box-like_dom_sf"/>
</dbReference>
<name>A0A1C1CMT0_9EURO</name>
<evidence type="ECO:0000259" key="2">
    <source>
        <dbReference type="PROSITE" id="PS50181"/>
    </source>
</evidence>
<dbReference type="Pfam" id="PF12937">
    <property type="entry name" value="F-box-like"/>
    <property type="match status" value="1"/>
</dbReference>
<evidence type="ECO:0000313" key="3">
    <source>
        <dbReference type="EMBL" id="OCT49828.1"/>
    </source>
</evidence>
<feature type="region of interest" description="Disordered" evidence="1">
    <location>
        <begin position="497"/>
        <end position="522"/>
    </location>
</feature>
<reference evidence="3" key="1">
    <citation type="submission" date="2015-07" db="EMBL/GenBank/DDBJ databases">
        <authorList>
            <person name="Noorani M."/>
        </authorList>
    </citation>
    <scope>NUCLEOTIDE SEQUENCE [LARGE SCALE GENOMIC DNA]</scope>
    <source>
        <strain evidence="3">KSF</strain>
    </source>
</reference>